<sequence>MDCTLRSQLSTLQSVRGEGIYPHDMNDNQYLNFISSLGVANTGIQRADKAGFGNFEKGVSKQYYPETPCLIK</sequence>
<evidence type="ECO:0000313" key="2">
    <source>
        <dbReference type="Proteomes" id="UP000248987"/>
    </source>
</evidence>
<keyword evidence="2" id="KW-1185">Reference proteome</keyword>
<evidence type="ECO:0000313" key="1">
    <source>
        <dbReference type="EMBL" id="RAJ20979.1"/>
    </source>
</evidence>
<reference evidence="1 2" key="1">
    <citation type="submission" date="2018-06" db="EMBL/GenBank/DDBJ databases">
        <title>Genomic Encyclopedia of Archaeal and Bacterial Type Strains, Phase II (KMG-II): from individual species to whole genera.</title>
        <authorList>
            <person name="Goeker M."/>
        </authorList>
    </citation>
    <scope>NUCLEOTIDE SEQUENCE [LARGE SCALE GENOMIC DNA]</scope>
    <source>
        <strain evidence="1 2">DSM 12408</strain>
    </source>
</reference>
<proteinExistence type="predicted"/>
<organism evidence="1 2">
    <name type="scientific">Gelidibacter algens</name>
    <dbReference type="NCBI Taxonomy" id="49280"/>
    <lineage>
        <taxon>Bacteria</taxon>
        <taxon>Pseudomonadati</taxon>
        <taxon>Bacteroidota</taxon>
        <taxon>Flavobacteriia</taxon>
        <taxon>Flavobacteriales</taxon>
        <taxon>Flavobacteriaceae</taxon>
        <taxon>Gelidibacter</taxon>
    </lineage>
</organism>
<dbReference type="Proteomes" id="UP000248987">
    <property type="component" value="Unassembled WGS sequence"/>
</dbReference>
<dbReference type="AlphaFoldDB" id="A0A1A7R1A2"/>
<comment type="caution">
    <text evidence="1">The sequence shown here is derived from an EMBL/GenBank/DDBJ whole genome shotgun (WGS) entry which is preliminary data.</text>
</comment>
<dbReference type="EMBL" id="QLLQ01000013">
    <property type="protein sequence ID" value="RAJ20979.1"/>
    <property type="molecule type" value="Genomic_DNA"/>
</dbReference>
<accession>A0A1A7R1A2</accession>
<name>A0A1A7R1A2_9FLAO</name>
<gene>
    <name evidence="1" type="ORF">LX77_02973</name>
</gene>
<dbReference type="STRING" id="49280.A9996_11060"/>
<protein>
    <submittedName>
        <fullName evidence="1">Uncharacterized protein</fullName>
    </submittedName>
</protein>